<reference evidence="3" key="1">
    <citation type="submission" date="2021-09" db="EMBL/GenBank/DDBJ databases">
        <authorList>
            <consortium name="AG Swart"/>
            <person name="Singh M."/>
            <person name="Singh A."/>
            <person name="Seah K."/>
            <person name="Emmerich C."/>
        </authorList>
    </citation>
    <scope>NUCLEOTIDE SEQUENCE</scope>
    <source>
        <strain evidence="3">ATCC30299</strain>
    </source>
</reference>
<gene>
    <name evidence="3" type="ORF">BSTOLATCC_MIC42273</name>
</gene>
<dbReference type="Gene3D" id="3.10.450.50">
    <property type="match status" value="1"/>
</dbReference>
<dbReference type="CDD" id="cd22771">
    <property type="entry name" value="OTU_plant_OTU7-like"/>
    <property type="match status" value="1"/>
</dbReference>
<organism evidence="3 4">
    <name type="scientific">Blepharisma stoltei</name>
    <dbReference type="NCBI Taxonomy" id="1481888"/>
    <lineage>
        <taxon>Eukaryota</taxon>
        <taxon>Sar</taxon>
        <taxon>Alveolata</taxon>
        <taxon>Ciliophora</taxon>
        <taxon>Postciliodesmatophora</taxon>
        <taxon>Heterotrichea</taxon>
        <taxon>Heterotrichida</taxon>
        <taxon>Blepharismidae</taxon>
        <taxon>Blepharisma</taxon>
    </lineage>
</organism>
<dbReference type="Pfam" id="PF02338">
    <property type="entry name" value="OTU"/>
    <property type="match status" value="1"/>
</dbReference>
<evidence type="ECO:0000256" key="1">
    <source>
        <dbReference type="SAM" id="MobiDB-lite"/>
    </source>
</evidence>
<proteinExistence type="predicted"/>
<dbReference type="GO" id="GO:0004843">
    <property type="term" value="F:cysteine-type deubiquitinase activity"/>
    <property type="evidence" value="ECO:0007669"/>
    <property type="project" value="TreeGrafter"/>
</dbReference>
<accession>A0AAU9JN19</accession>
<evidence type="ECO:0000259" key="2">
    <source>
        <dbReference type="PROSITE" id="PS50802"/>
    </source>
</evidence>
<protein>
    <recommendedName>
        <fullName evidence="2">OTU domain-containing protein</fullName>
    </recommendedName>
</protein>
<dbReference type="AlphaFoldDB" id="A0AAU9JN19"/>
<feature type="region of interest" description="Disordered" evidence="1">
    <location>
        <begin position="257"/>
        <end position="287"/>
    </location>
</feature>
<sequence length="331" mass="38210">MGKKNKGKKGNPNKKQREKNKGRRNLDQIAWKTEFFKLSQQLRPFNLHIREITGDGNCLFRAISDQLTGEESAHEIYRNMAVEFMIENRPDFEPFIEDDKKFDEYIANMRKLSVWGGNLEIQALSLALAVNIKIHMLGQPIWEVRNHDDSVKTIHLSYHDGDHYNSVRLIGDDTHEPARSIPDVLRTVKSLEQATDETWNDAVEYASLILYEENKNLIKRVLIERFHEAPSIDAINEFHGSLINDVAQAKKFGFTREETKEEVKEPEPPKLQEKKSKKSLALGMKPAKLPSNNEKCWCGSNKKYKACCKASDSFRESEPEKIIEKLETLQI</sequence>
<dbReference type="GO" id="GO:0016579">
    <property type="term" value="P:protein deubiquitination"/>
    <property type="evidence" value="ECO:0007669"/>
    <property type="project" value="TreeGrafter"/>
</dbReference>
<dbReference type="PROSITE" id="PS50802">
    <property type="entry name" value="OTU"/>
    <property type="match status" value="1"/>
</dbReference>
<feature type="region of interest" description="Disordered" evidence="1">
    <location>
        <begin position="1"/>
        <end position="23"/>
    </location>
</feature>
<dbReference type="InterPro" id="IPR003323">
    <property type="entry name" value="OTU_dom"/>
</dbReference>
<dbReference type="Pfam" id="PF02810">
    <property type="entry name" value="SEC-C"/>
    <property type="match status" value="1"/>
</dbReference>
<dbReference type="EMBL" id="CAJZBQ010000041">
    <property type="protein sequence ID" value="CAG9327015.1"/>
    <property type="molecule type" value="Genomic_DNA"/>
</dbReference>
<feature type="compositionally biased region" description="Basic and acidic residues" evidence="1">
    <location>
        <begin position="257"/>
        <end position="274"/>
    </location>
</feature>
<dbReference type="InterPro" id="IPR038765">
    <property type="entry name" value="Papain-like_cys_pep_sf"/>
</dbReference>
<dbReference type="PANTHER" id="PTHR12419:SF7">
    <property type="entry name" value="OTU DOMAIN-CONTAINING PROTEIN 3"/>
    <property type="match status" value="1"/>
</dbReference>
<dbReference type="Proteomes" id="UP001162131">
    <property type="component" value="Unassembled WGS sequence"/>
</dbReference>
<dbReference type="InterPro" id="IPR050704">
    <property type="entry name" value="Peptidase_C85-like"/>
</dbReference>
<dbReference type="SUPFAM" id="SSF54001">
    <property type="entry name" value="Cysteine proteinases"/>
    <property type="match status" value="1"/>
</dbReference>
<dbReference type="PANTHER" id="PTHR12419">
    <property type="entry name" value="OTU DOMAIN CONTAINING PROTEIN"/>
    <property type="match status" value="1"/>
</dbReference>
<dbReference type="Gene3D" id="3.90.70.80">
    <property type="match status" value="1"/>
</dbReference>
<evidence type="ECO:0000313" key="4">
    <source>
        <dbReference type="Proteomes" id="UP001162131"/>
    </source>
</evidence>
<name>A0AAU9JN19_9CILI</name>
<feature type="domain" description="OTU" evidence="2">
    <location>
        <begin position="47"/>
        <end position="170"/>
    </location>
</feature>
<dbReference type="SUPFAM" id="SSF103642">
    <property type="entry name" value="Sec-C motif"/>
    <property type="match status" value="1"/>
</dbReference>
<keyword evidence="4" id="KW-1185">Reference proteome</keyword>
<comment type="caution">
    <text evidence="3">The sequence shown here is derived from an EMBL/GenBank/DDBJ whole genome shotgun (WGS) entry which is preliminary data.</text>
</comment>
<evidence type="ECO:0000313" key="3">
    <source>
        <dbReference type="EMBL" id="CAG9327015.1"/>
    </source>
</evidence>
<dbReference type="InterPro" id="IPR004027">
    <property type="entry name" value="SEC_C_motif"/>
</dbReference>